<dbReference type="PANTHER" id="PTHR30460">
    <property type="entry name" value="MODERATE CONDUCTANCE MECHANOSENSITIVE CHANNEL YBIO"/>
    <property type="match status" value="1"/>
</dbReference>
<dbReference type="Proteomes" id="UP000245081">
    <property type="component" value="Unassembled WGS sequence"/>
</dbReference>
<evidence type="ECO:0000256" key="5">
    <source>
        <dbReference type="ARBA" id="ARBA00022989"/>
    </source>
</evidence>
<feature type="transmembrane region" description="Helical" evidence="7">
    <location>
        <begin position="67"/>
        <end position="88"/>
    </location>
</feature>
<feature type="transmembrane region" description="Helical" evidence="7">
    <location>
        <begin position="26"/>
        <end position="46"/>
    </location>
</feature>
<dbReference type="Gene3D" id="3.30.70.100">
    <property type="match status" value="1"/>
</dbReference>
<dbReference type="Pfam" id="PF21082">
    <property type="entry name" value="MS_channel_3rd"/>
    <property type="match status" value="1"/>
</dbReference>
<evidence type="ECO:0000256" key="4">
    <source>
        <dbReference type="ARBA" id="ARBA00022692"/>
    </source>
</evidence>
<dbReference type="GO" id="GO:0008381">
    <property type="term" value="F:mechanosensitive monoatomic ion channel activity"/>
    <property type="evidence" value="ECO:0007669"/>
    <property type="project" value="InterPro"/>
</dbReference>
<feature type="domain" description="Mechanosensitive ion channel MscS" evidence="8">
    <location>
        <begin position="119"/>
        <end position="183"/>
    </location>
</feature>
<dbReference type="InterPro" id="IPR045276">
    <property type="entry name" value="YbiO_bact"/>
</dbReference>
<dbReference type="InterPro" id="IPR010920">
    <property type="entry name" value="LSM_dom_sf"/>
</dbReference>
<evidence type="ECO:0000256" key="2">
    <source>
        <dbReference type="ARBA" id="ARBA00008017"/>
    </source>
</evidence>
<dbReference type="SUPFAM" id="SSF82861">
    <property type="entry name" value="Mechanosensitive channel protein MscS (YggB), transmembrane region"/>
    <property type="match status" value="1"/>
</dbReference>
<dbReference type="Gene3D" id="2.30.30.60">
    <property type="match status" value="1"/>
</dbReference>
<feature type="domain" description="Mechanosensitive ion channel MscS C-terminal" evidence="9">
    <location>
        <begin position="189"/>
        <end position="272"/>
    </location>
</feature>
<sequence length="287" mass="31866">MDLHKYLSGLPFLHNKEWLQLLETSIRIVLILVVARILLSISARAIGIMQHHLEHRAGNDAETIKRIETLGQVFGYIATVTIGVIAGMEVMHQLGISIAPVLATAGVVGVAVGFGAQSLIKDYFNGFFLLLENQVRQGDVIEAAGKGGLVEEVTLRHIKMRDYDGNVHTIPNSVITTVTNFSRGFAYSVIDIGLAYAEDVDLAMEVMREVGTELRKDPHLGPKIIDDMEMAGVDKLDTANVVLRCRFKVLPLEQWDIRREYLLRFKKAYDLRKAEVAAEKSAEEKAA</sequence>
<proteinExistence type="inferred from homology"/>
<dbReference type="InterPro" id="IPR023408">
    <property type="entry name" value="MscS_beta-dom_sf"/>
</dbReference>
<reference evidence="11 12" key="1">
    <citation type="journal article" date="2018" name="Environ. Microbiol.">
        <title>Isolation and genomic characterization of Novimethylophilus kurashikiensis gen. nov. sp. nov., a new lanthanide-dependent methylotrophic species of Methylophilaceae.</title>
        <authorList>
            <person name="Lv H."/>
            <person name="Sahin N."/>
            <person name="Tani A."/>
        </authorList>
    </citation>
    <scope>NUCLEOTIDE SEQUENCE [LARGE SCALE GENOMIC DNA]</scope>
    <source>
        <strain evidence="11 12">La2-4</strain>
    </source>
</reference>
<gene>
    <name evidence="11" type="primary">mscS</name>
    <name evidence="11" type="ORF">NMK_1050</name>
</gene>
<evidence type="ECO:0000256" key="3">
    <source>
        <dbReference type="ARBA" id="ARBA00022475"/>
    </source>
</evidence>
<organism evidence="11 12">
    <name type="scientific">Novimethylophilus kurashikiensis</name>
    <dbReference type="NCBI Taxonomy" id="1825523"/>
    <lineage>
        <taxon>Bacteria</taxon>
        <taxon>Pseudomonadati</taxon>
        <taxon>Pseudomonadota</taxon>
        <taxon>Betaproteobacteria</taxon>
        <taxon>Nitrosomonadales</taxon>
        <taxon>Methylophilaceae</taxon>
        <taxon>Novimethylophilus</taxon>
    </lineage>
</organism>
<keyword evidence="12" id="KW-1185">Reference proteome</keyword>
<evidence type="ECO:0000256" key="1">
    <source>
        <dbReference type="ARBA" id="ARBA00004651"/>
    </source>
</evidence>
<dbReference type="AlphaFoldDB" id="A0A2R5F542"/>
<evidence type="ECO:0000313" key="11">
    <source>
        <dbReference type="EMBL" id="GBG13500.1"/>
    </source>
</evidence>
<dbReference type="InterPro" id="IPR011066">
    <property type="entry name" value="MscS_channel_C_sf"/>
</dbReference>
<dbReference type="Pfam" id="PF00924">
    <property type="entry name" value="MS_channel_2nd"/>
    <property type="match status" value="1"/>
</dbReference>
<dbReference type="Gene3D" id="1.10.287.1260">
    <property type="match status" value="1"/>
</dbReference>
<feature type="transmembrane region" description="Helical" evidence="7">
    <location>
        <begin position="94"/>
        <end position="116"/>
    </location>
</feature>
<keyword evidence="5 7" id="KW-1133">Transmembrane helix</keyword>
<comment type="caution">
    <text evidence="11">The sequence shown here is derived from an EMBL/GenBank/DDBJ whole genome shotgun (WGS) entry which is preliminary data.</text>
</comment>
<comment type="similarity">
    <text evidence="2">Belongs to the MscS (TC 1.A.23) family.</text>
</comment>
<evidence type="ECO:0000256" key="7">
    <source>
        <dbReference type="SAM" id="Phobius"/>
    </source>
</evidence>
<dbReference type="GO" id="GO:0005886">
    <property type="term" value="C:plasma membrane"/>
    <property type="evidence" value="ECO:0007669"/>
    <property type="project" value="UniProtKB-SubCell"/>
</dbReference>
<keyword evidence="6 7" id="KW-0472">Membrane</keyword>
<evidence type="ECO:0000259" key="8">
    <source>
        <dbReference type="Pfam" id="PF00924"/>
    </source>
</evidence>
<keyword evidence="3" id="KW-1003">Cell membrane</keyword>
<dbReference type="InterPro" id="IPR006685">
    <property type="entry name" value="MscS_channel_2nd"/>
</dbReference>
<dbReference type="Pfam" id="PF21088">
    <property type="entry name" value="MS_channel_1st"/>
    <property type="match status" value="1"/>
</dbReference>
<dbReference type="SUPFAM" id="SSF50182">
    <property type="entry name" value="Sm-like ribonucleoproteins"/>
    <property type="match status" value="1"/>
</dbReference>
<name>A0A2R5F542_9PROT</name>
<dbReference type="OrthoDB" id="6500477at2"/>
<dbReference type="SUPFAM" id="SSF82689">
    <property type="entry name" value="Mechanosensitive channel protein MscS (YggB), C-terminal domain"/>
    <property type="match status" value="1"/>
</dbReference>
<keyword evidence="4 7" id="KW-0812">Transmembrane</keyword>
<comment type="subcellular location">
    <subcellularLocation>
        <location evidence="1">Cell membrane</location>
        <topology evidence="1">Multi-pass membrane protein</topology>
    </subcellularLocation>
</comment>
<evidence type="ECO:0000259" key="10">
    <source>
        <dbReference type="Pfam" id="PF21088"/>
    </source>
</evidence>
<dbReference type="RefSeq" id="WP_109015072.1">
    <property type="nucleotide sequence ID" value="NZ_BDOQ01000003.1"/>
</dbReference>
<evidence type="ECO:0000259" key="9">
    <source>
        <dbReference type="Pfam" id="PF21082"/>
    </source>
</evidence>
<dbReference type="InterPro" id="IPR011014">
    <property type="entry name" value="MscS_channel_TM-2"/>
</dbReference>
<accession>A0A2R5F542</accession>
<dbReference type="InterPro" id="IPR049278">
    <property type="entry name" value="MS_channel_C"/>
</dbReference>
<dbReference type="EMBL" id="BDOQ01000003">
    <property type="protein sequence ID" value="GBG13500.1"/>
    <property type="molecule type" value="Genomic_DNA"/>
</dbReference>
<feature type="domain" description="Mechanosensitive ion channel transmembrane helices 2/3" evidence="10">
    <location>
        <begin position="77"/>
        <end position="117"/>
    </location>
</feature>
<evidence type="ECO:0000256" key="6">
    <source>
        <dbReference type="ARBA" id="ARBA00023136"/>
    </source>
</evidence>
<evidence type="ECO:0000313" key="12">
    <source>
        <dbReference type="Proteomes" id="UP000245081"/>
    </source>
</evidence>
<dbReference type="InterPro" id="IPR049142">
    <property type="entry name" value="MS_channel_1st"/>
</dbReference>
<protein>
    <submittedName>
        <fullName evidence="11">Small conductance mechanosensitive channel</fullName>
    </submittedName>
</protein>
<dbReference type="PANTHER" id="PTHR30460:SF0">
    <property type="entry name" value="MODERATE CONDUCTANCE MECHANOSENSITIVE CHANNEL YBIO"/>
    <property type="match status" value="1"/>
</dbReference>